<accession>A0ABP6QCM9</accession>
<name>A0ABP6QCM9_9ACTN</name>
<dbReference type="Pfam" id="PF13185">
    <property type="entry name" value="GAF_2"/>
    <property type="match status" value="1"/>
</dbReference>
<dbReference type="InterPro" id="IPR029016">
    <property type="entry name" value="GAF-like_dom_sf"/>
</dbReference>
<protein>
    <recommendedName>
        <fullName evidence="1">GAF domain-containing protein</fullName>
    </recommendedName>
</protein>
<dbReference type="Gene3D" id="3.30.450.40">
    <property type="match status" value="1"/>
</dbReference>
<gene>
    <name evidence="2" type="ORF">GCM10010468_44720</name>
</gene>
<organism evidence="2 3">
    <name type="scientific">Actinocorallia longicatena</name>
    <dbReference type="NCBI Taxonomy" id="111803"/>
    <lineage>
        <taxon>Bacteria</taxon>
        <taxon>Bacillati</taxon>
        <taxon>Actinomycetota</taxon>
        <taxon>Actinomycetes</taxon>
        <taxon>Streptosporangiales</taxon>
        <taxon>Thermomonosporaceae</taxon>
        <taxon>Actinocorallia</taxon>
    </lineage>
</organism>
<proteinExistence type="predicted"/>
<evidence type="ECO:0000313" key="3">
    <source>
        <dbReference type="Proteomes" id="UP001501237"/>
    </source>
</evidence>
<sequence>MTETEAFAINWPLNGTYRGEGAINGSAVDRITASFDLMAALVKGIDLNDALTRVAEGAREIAAARLVFIALPGTAVNTLTVGLAVGADADRVLGMTVRSSSSVLGRVFSSRRAIASRVAGSTSRTTGGFADTGLPPGPILLLPLDTGEATRGVLAVAGHQADLPYSASLRRQLSLFASMSANLIELAEERRAARR</sequence>
<dbReference type="SUPFAM" id="SSF55781">
    <property type="entry name" value="GAF domain-like"/>
    <property type="match status" value="1"/>
</dbReference>
<dbReference type="Proteomes" id="UP001501237">
    <property type="component" value="Unassembled WGS sequence"/>
</dbReference>
<dbReference type="RefSeq" id="WP_344831484.1">
    <property type="nucleotide sequence ID" value="NZ_BAAAUV010000011.1"/>
</dbReference>
<evidence type="ECO:0000313" key="2">
    <source>
        <dbReference type="EMBL" id="GAA3220244.1"/>
    </source>
</evidence>
<dbReference type="InterPro" id="IPR003018">
    <property type="entry name" value="GAF"/>
</dbReference>
<comment type="caution">
    <text evidence="2">The sequence shown here is derived from an EMBL/GenBank/DDBJ whole genome shotgun (WGS) entry which is preliminary data.</text>
</comment>
<evidence type="ECO:0000259" key="1">
    <source>
        <dbReference type="Pfam" id="PF13185"/>
    </source>
</evidence>
<keyword evidence="3" id="KW-1185">Reference proteome</keyword>
<reference evidence="3" key="1">
    <citation type="journal article" date="2019" name="Int. J. Syst. Evol. Microbiol.">
        <title>The Global Catalogue of Microorganisms (GCM) 10K type strain sequencing project: providing services to taxonomists for standard genome sequencing and annotation.</title>
        <authorList>
            <consortium name="The Broad Institute Genomics Platform"/>
            <consortium name="The Broad Institute Genome Sequencing Center for Infectious Disease"/>
            <person name="Wu L."/>
            <person name="Ma J."/>
        </authorList>
    </citation>
    <scope>NUCLEOTIDE SEQUENCE [LARGE SCALE GENOMIC DNA]</scope>
    <source>
        <strain evidence="3">JCM 9377</strain>
    </source>
</reference>
<dbReference type="EMBL" id="BAAAUV010000011">
    <property type="protein sequence ID" value="GAA3220244.1"/>
    <property type="molecule type" value="Genomic_DNA"/>
</dbReference>
<feature type="domain" description="GAF" evidence="1">
    <location>
        <begin position="46"/>
        <end position="184"/>
    </location>
</feature>